<protein>
    <submittedName>
        <fullName evidence="1">Uncharacterized protein</fullName>
    </submittedName>
</protein>
<evidence type="ECO:0000313" key="2">
    <source>
        <dbReference type="Proteomes" id="UP000315540"/>
    </source>
</evidence>
<comment type="caution">
    <text evidence="1">The sequence shown here is derived from an EMBL/GenBank/DDBJ whole genome shotgun (WGS) entry which is preliminary data.</text>
</comment>
<gene>
    <name evidence="1" type="ORF">FHK87_21205</name>
</gene>
<dbReference type="RefSeq" id="WP_140596436.1">
    <property type="nucleotide sequence ID" value="NZ_VFWZ01000008.1"/>
</dbReference>
<keyword evidence="2" id="KW-1185">Reference proteome</keyword>
<dbReference type="Proteomes" id="UP000315540">
    <property type="component" value="Unassembled WGS sequence"/>
</dbReference>
<dbReference type="AlphaFoldDB" id="A0A504IX18"/>
<sequence>MNTVATSDTKETRVTFSFPVTKANGLSTTSGLELPKHTQSVRGLQLTSNYPDKLYYRGSQRIEIGGEELFPEGFDSKILMSSLSVAPRERFFELGDVLPGDLSIKVRFQDKDHSKAVFGDGYTVTLIILIEEKR</sequence>
<dbReference type="EMBL" id="VFWZ01000008">
    <property type="protein sequence ID" value="TPN82946.1"/>
    <property type="molecule type" value="Genomic_DNA"/>
</dbReference>
<dbReference type="OrthoDB" id="1162838at2"/>
<proteinExistence type="predicted"/>
<reference evidence="1 2" key="1">
    <citation type="submission" date="2019-06" db="EMBL/GenBank/DDBJ databases">
        <authorList>
            <person name="Meng X."/>
        </authorList>
    </citation>
    <scope>NUCLEOTIDE SEQUENCE [LARGE SCALE GENOMIC DNA]</scope>
    <source>
        <strain evidence="1 2">M625</strain>
    </source>
</reference>
<name>A0A504IX18_9FLAO</name>
<accession>A0A504IX18</accession>
<organism evidence="1 2">
    <name type="scientific">Aquimarina algicola</name>
    <dbReference type="NCBI Taxonomy" id="2589995"/>
    <lineage>
        <taxon>Bacteria</taxon>
        <taxon>Pseudomonadati</taxon>
        <taxon>Bacteroidota</taxon>
        <taxon>Flavobacteriia</taxon>
        <taxon>Flavobacteriales</taxon>
        <taxon>Flavobacteriaceae</taxon>
        <taxon>Aquimarina</taxon>
    </lineage>
</organism>
<evidence type="ECO:0000313" key="1">
    <source>
        <dbReference type="EMBL" id="TPN82946.1"/>
    </source>
</evidence>